<accession>A0ABY7EUZ6</accession>
<proteinExistence type="predicted"/>
<feature type="region of interest" description="Disordered" evidence="1">
    <location>
        <begin position="205"/>
        <end position="225"/>
    </location>
</feature>
<name>A0ABY7EUZ6_MYAAR</name>
<evidence type="ECO:0000313" key="3">
    <source>
        <dbReference type="Proteomes" id="UP001164746"/>
    </source>
</evidence>
<dbReference type="Proteomes" id="UP001164746">
    <property type="component" value="Chromosome 8"/>
</dbReference>
<dbReference type="EMBL" id="CP111019">
    <property type="protein sequence ID" value="WAR12546.1"/>
    <property type="molecule type" value="Genomic_DNA"/>
</dbReference>
<protein>
    <submittedName>
        <fullName evidence="2">Uncharacterized protein</fullName>
    </submittedName>
</protein>
<keyword evidence="3" id="KW-1185">Reference proteome</keyword>
<evidence type="ECO:0000313" key="2">
    <source>
        <dbReference type="EMBL" id="WAR12546.1"/>
    </source>
</evidence>
<sequence>MYSESFADDLIQAFKGDQGKDTLGVDLFDREKIRHLGGTEQTRFLHAGPPCVSLFIRRRREGWCCPSLGVPTDPLPSSLSTITLPGLSRVLQHRMPISRRTCWMDCPGRMRTEPDKLPDLQAHQTATADCCEPATEQAEKVALQNVTRGWMHALHPDNVNAQRVAREQDHDRFTLRGLYELQLVLHAELPERPGCLGAEAEVAGLQKHDAGGREEEEDGRRAEVF</sequence>
<gene>
    <name evidence="2" type="ORF">MAR_026726</name>
</gene>
<reference evidence="2" key="1">
    <citation type="submission" date="2022-11" db="EMBL/GenBank/DDBJ databases">
        <title>Centuries of genome instability and evolution in soft-shell clam transmissible cancer (bioRxiv).</title>
        <authorList>
            <person name="Hart S.F.M."/>
            <person name="Yonemitsu M.A."/>
            <person name="Giersch R.M."/>
            <person name="Beal B.F."/>
            <person name="Arriagada G."/>
            <person name="Davis B.W."/>
            <person name="Ostrander E.A."/>
            <person name="Goff S.P."/>
            <person name="Metzger M.J."/>
        </authorList>
    </citation>
    <scope>NUCLEOTIDE SEQUENCE</scope>
    <source>
        <strain evidence="2">MELC-2E11</strain>
        <tissue evidence="2">Siphon/mantle</tissue>
    </source>
</reference>
<feature type="compositionally biased region" description="Basic and acidic residues" evidence="1">
    <location>
        <begin position="206"/>
        <end position="225"/>
    </location>
</feature>
<organism evidence="2 3">
    <name type="scientific">Mya arenaria</name>
    <name type="common">Soft-shell clam</name>
    <dbReference type="NCBI Taxonomy" id="6604"/>
    <lineage>
        <taxon>Eukaryota</taxon>
        <taxon>Metazoa</taxon>
        <taxon>Spiralia</taxon>
        <taxon>Lophotrochozoa</taxon>
        <taxon>Mollusca</taxon>
        <taxon>Bivalvia</taxon>
        <taxon>Autobranchia</taxon>
        <taxon>Heteroconchia</taxon>
        <taxon>Euheterodonta</taxon>
        <taxon>Imparidentia</taxon>
        <taxon>Neoheterodontei</taxon>
        <taxon>Myida</taxon>
        <taxon>Myoidea</taxon>
        <taxon>Myidae</taxon>
        <taxon>Mya</taxon>
    </lineage>
</organism>
<evidence type="ECO:0000256" key="1">
    <source>
        <dbReference type="SAM" id="MobiDB-lite"/>
    </source>
</evidence>